<dbReference type="Pfam" id="PF13347">
    <property type="entry name" value="MFS_2"/>
    <property type="match status" value="1"/>
</dbReference>
<dbReference type="PROSITE" id="PS00872">
    <property type="entry name" value="NA_GALACTOSIDE_SYMP"/>
    <property type="match status" value="1"/>
</dbReference>
<feature type="domain" description="Major facilitator superfamily (MFS) profile" evidence="9">
    <location>
        <begin position="1"/>
        <end position="446"/>
    </location>
</feature>
<sequence>MNETQQLKFKEKLGYGFGDFASSMFWKMFSVYLMIFYTDVFGISAAAVGTMFLVTRIWDTANDPIMGIVADRTNTRWGKFRPYLLWGAIPFALIGVLTFTTPDWSNEAKLVYAYCTYTLMMMAYTAVNVPYGALLGVMSANSDDRTQLASYRMVLAFAGSIFAFVLIDPLTQFFTHLTETPDPQTGWMLTMVVYGCIAAILFYFTFAWTKERIQPPATQQSSLKKDFKNLATNKPWFILLGAALATLIFNSMRDGASVYYFKYYIQSPEWSFLGLSFGITTVYLVLGQASNIIGVVLAQPISKRLGKRNTFMYAMFSAAILSCLFYFLDEGQLTLILMLQVVISACAGIIFPLLWSMYADIADYSEYTTGRRTTGLIFSSSSFAQKMGWTLGGALTGWTLAYFGYVANVEQTDVAKEGLRYMVSFLPAIGAMISALFMIFYRLTDDYMQQVNQELYARRAEG</sequence>
<dbReference type="InterPro" id="IPR001927">
    <property type="entry name" value="Na/Gal_symport"/>
</dbReference>
<feature type="transmembrane region" description="Helical" evidence="8">
    <location>
        <begin position="29"/>
        <end position="54"/>
    </location>
</feature>
<dbReference type="PANTHER" id="PTHR11328">
    <property type="entry name" value="MAJOR FACILITATOR SUPERFAMILY DOMAIN-CONTAINING PROTEIN"/>
    <property type="match status" value="1"/>
</dbReference>
<feature type="transmembrane region" description="Helical" evidence="8">
    <location>
        <begin position="111"/>
        <end position="137"/>
    </location>
</feature>
<evidence type="ECO:0000256" key="2">
    <source>
        <dbReference type="ARBA" id="ARBA00009617"/>
    </source>
</evidence>
<evidence type="ECO:0000256" key="5">
    <source>
        <dbReference type="ARBA" id="ARBA00022692"/>
    </source>
</evidence>
<dbReference type="Gene3D" id="1.20.1250.20">
    <property type="entry name" value="MFS general substrate transporter like domains"/>
    <property type="match status" value="2"/>
</dbReference>
<protein>
    <submittedName>
        <fullName evidence="10">MFS transporter</fullName>
    </submittedName>
</protein>
<dbReference type="CDD" id="cd17332">
    <property type="entry name" value="MFS_MelB_like"/>
    <property type="match status" value="1"/>
</dbReference>
<keyword evidence="6 8" id="KW-1133">Transmembrane helix</keyword>
<comment type="caution">
    <text evidence="10">The sequence shown here is derived from an EMBL/GenBank/DDBJ whole genome shotgun (WGS) entry which is preliminary data.</text>
</comment>
<feature type="transmembrane region" description="Helical" evidence="8">
    <location>
        <begin position="187"/>
        <end position="209"/>
    </location>
</feature>
<dbReference type="PANTHER" id="PTHR11328:SF24">
    <property type="entry name" value="MAJOR FACILITATOR SUPERFAMILY (MFS) PROFILE DOMAIN-CONTAINING PROTEIN"/>
    <property type="match status" value="1"/>
</dbReference>
<evidence type="ECO:0000256" key="1">
    <source>
        <dbReference type="ARBA" id="ARBA00004651"/>
    </source>
</evidence>
<name>A0ABV1RCA5_9ALTE</name>
<evidence type="ECO:0000259" key="9">
    <source>
        <dbReference type="PROSITE" id="PS50850"/>
    </source>
</evidence>
<reference evidence="10 11" key="1">
    <citation type="submission" date="2024-06" db="EMBL/GenBank/DDBJ databases">
        <authorList>
            <person name="Chen R.Y."/>
        </authorList>
    </citation>
    <scope>NUCLEOTIDE SEQUENCE [LARGE SCALE GENOMIC DNA]</scope>
    <source>
        <strain evidence="10 11">D2</strain>
    </source>
</reference>
<comment type="subcellular location">
    <subcellularLocation>
        <location evidence="1">Cell membrane</location>
        <topology evidence="1">Multi-pass membrane protein</topology>
    </subcellularLocation>
</comment>
<gene>
    <name evidence="10" type="ORF">ABS311_01465</name>
</gene>
<feature type="transmembrane region" description="Helical" evidence="8">
    <location>
        <begin position="82"/>
        <end position="99"/>
    </location>
</feature>
<evidence type="ECO:0000256" key="4">
    <source>
        <dbReference type="ARBA" id="ARBA00022475"/>
    </source>
</evidence>
<dbReference type="InterPro" id="IPR036259">
    <property type="entry name" value="MFS_trans_sf"/>
</dbReference>
<keyword evidence="3" id="KW-0813">Transport</keyword>
<accession>A0ABV1RCA5</accession>
<feature type="transmembrane region" description="Helical" evidence="8">
    <location>
        <begin position="310"/>
        <end position="328"/>
    </location>
</feature>
<evidence type="ECO:0000256" key="3">
    <source>
        <dbReference type="ARBA" id="ARBA00022448"/>
    </source>
</evidence>
<feature type="transmembrane region" description="Helical" evidence="8">
    <location>
        <begin position="387"/>
        <end position="407"/>
    </location>
</feature>
<evidence type="ECO:0000256" key="8">
    <source>
        <dbReference type="SAM" id="Phobius"/>
    </source>
</evidence>
<feature type="transmembrane region" description="Helical" evidence="8">
    <location>
        <begin position="419"/>
        <end position="441"/>
    </location>
</feature>
<evidence type="ECO:0000256" key="7">
    <source>
        <dbReference type="ARBA" id="ARBA00023136"/>
    </source>
</evidence>
<feature type="transmembrane region" description="Helical" evidence="8">
    <location>
        <begin position="272"/>
        <end position="298"/>
    </location>
</feature>
<dbReference type="InterPro" id="IPR018043">
    <property type="entry name" value="Na/Gal_symport_CS"/>
</dbReference>
<feature type="transmembrane region" description="Helical" evidence="8">
    <location>
        <begin position="230"/>
        <end position="252"/>
    </location>
</feature>
<dbReference type="NCBIfam" id="TIGR00792">
    <property type="entry name" value="gph"/>
    <property type="match status" value="1"/>
</dbReference>
<dbReference type="EMBL" id="JBELOE010000060">
    <property type="protein sequence ID" value="MER2490553.1"/>
    <property type="molecule type" value="Genomic_DNA"/>
</dbReference>
<dbReference type="InterPro" id="IPR039672">
    <property type="entry name" value="MFS_2"/>
</dbReference>
<evidence type="ECO:0000256" key="6">
    <source>
        <dbReference type="ARBA" id="ARBA00022989"/>
    </source>
</evidence>
<evidence type="ECO:0000313" key="11">
    <source>
        <dbReference type="Proteomes" id="UP001467690"/>
    </source>
</evidence>
<keyword evidence="11" id="KW-1185">Reference proteome</keyword>
<keyword evidence="4" id="KW-1003">Cell membrane</keyword>
<keyword evidence="7 8" id="KW-0472">Membrane</keyword>
<dbReference type="PROSITE" id="PS50850">
    <property type="entry name" value="MFS"/>
    <property type="match status" value="1"/>
</dbReference>
<dbReference type="InterPro" id="IPR020846">
    <property type="entry name" value="MFS_dom"/>
</dbReference>
<proteinExistence type="inferred from homology"/>
<feature type="transmembrane region" description="Helical" evidence="8">
    <location>
        <begin position="149"/>
        <end position="167"/>
    </location>
</feature>
<organism evidence="10 11">
    <name type="scientific">Catenovulum sediminis</name>
    <dbReference type="NCBI Taxonomy" id="1740262"/>
    <lineage>
        <taxon>Bacteria</taxon>
        <taxon>Pseudomonadati</taxon>
        <taxon>Pseudomonadota</taxon>
        <taxon>Gammaproteobacteria</taxon>
        <taxon>Alteromonadales</taxon>
        <taxon>Alteromonadaceae</taxon>
        <taxon>Catenovulum</taxon>
    </lineage>
</organism>
<feature type="transmembrane region" description="Helical" evidence="8">
    <location>
        <begin position="334"/>
        <end position="355"/>
    </location>
</feature>
<dbReference type="RefSeq" id="WP_350400332.1">
    <property type="nucleotide sequence ID" value="NZ_JBELOE010000060.1"/>
</dbReference>
<keyword evidence="5 8" id="KW-0812">Transmembrane</keyword>
<evidence type="ECO:0000313" key="10">
    <source>
        <dbReference type="EMBL" id="MER2490553.1"/>
    </source>
</evidence>
<dbReference type="Proteomes" id="UP001467690">
    <property type="component" value="Unassembled WGS sequence"/>
</dbReference>
<comment type="similarity">
    <text evidence="2">Belongs to the sodium:galactoside symporter (TC 2.A.2) family.</text>
</comment>
<dbReference type="SUPFAM" id="SSF103473">
    <property type="entry name" value="MFS general substrate transporter"/>
    <property type="match status" value="1"/>
</dbReference>